<name>A0ABN0VMW2_9ACTN</name>
<evidence type="ECO:0000313" key="1">
    <source>
        <dbReference type="EMBL" id="GAA0311703.1"/>
    </source>
</evidence>
<gene>
    <name evidence="1" type="ORF">GCM10010302_58120</name>
</gene>
<reference evidence="1 2" key="1">
    <citation type="journal article" date="2019" name="Int. J. Syst. Evol. Microbiol.">
        <title>The Global Catalogue of Microorganisms (GCM) 10K type strain sequencing project: providing services to taxonomists for standard genome sequencing and annotation.</title>
        <authorList>
            <consortium name="The Broad Institute Genomics Platform"/>
            <consortium name="The Broad Institute Genome Sequencing Center for Infectious Disease"/>
            <person name="Wu L."/>
            <person name="Ma J."/>
        </authorList>
    </citation>
    <scope>NUCLEOTIDE SEQUENCE [LARGE SCALE GENOMIC DNA]</scope>
    <source>
        <strain evidence="1 2">JCM 4505</strain>
    </source>
</reference>
<accession>A0ABN0VMW2</accession>
<dbReference type="EMBL" id="BAAABV010000024">
    <property type="protein sequence ID" value="GAA0311703.1"/>
    <property type="molecule type" value="Genomic_DNA"/>
</dbReference>
<protein>
    <recommendedName>
        <fullName evidence="3">Transposase</fullName>
    </recommendedName>
</protein>
<dbReference type="Proteomes" id="UP001501867">
    <property type="component" value="Unassembled WGS sequence"/>
</dbReference>
<evidence type="ECO:0000313" key="2">
    <source>
        <dbReference type="Proteomes" id="UP001501867"/>
    </source>
</evidence>
<comment type="caution">
    <text evidence="1">The sequence shown here is derived from an EMBL/GenBank/DDBJ whole genome shotgun (WGS) entry which is preliminary data.</text>
</comment>
<proteinExistence type="predicted"/>
<organism evidence="1 2">
    <name type="scientific">Streptomyces polychromogenes</name>
    <dbReference type="NCBI Taxonomy" id="67342"/>
    <lineage>
        <taxon>Bacteria</taxon>
        <taxon>Bacillati</taxon>
        <taxon>Actinomycetota</taxon>
        <taxon>Actinomycetes</taxon>
        <taxon>Kitasatosporales</taxon>
        <taxon>Streptomycetaceae</taxon>
        <taxon>Streptomyces</taxon>
    </lineage>
</organism>
<keyword evidence="2" id="KW-1185">Reference proteome</keyword>
<evidence type="ECO:0008006" key="3">
    <source>
        <dbReference type="Google" id="ProtNLM"/>
    </source>
</evidence>
<sequence length="164" mass="17551">MAVTKARITCRYSTAFGAVRWAKGPYTPVCGSGPVVLRVIAGHSPARGAIAAGDCSSWPDLTGRSTHDRVEPARRRTFTACDNHQVGRYAAQQRAAHRTGLIGGRQVGWREEIASALGEWIAVEGGADRQPRWQRVGRAARSGGPGRYVVDLRGSDIGPGSRTT</sequence>